<evidence type="ECO:0000256" key="7">
    <source>
        <dbReference type="PIRSR" id="PIRSR001109-2"/>
    </source>
</evidence>
<dbReference type="KEGG" id="mee:DA075_03395"/>
<dbReference type="SMART" id="SM00997">
    <property type="entry name" value="AdoHcyase_NAD"/>
    <property type="match status" value="1"/>
</dbReference>
<evidence type="ECO:0000256" key="1">
    <source>
        <dbReference type="ARBA" id="ARBA00007122"/>
    </source>
</evidence>
<feature type="binding site" evidence="7">
    <location>
        <position position="389"/>
    </location>
    <ligand>
        <name>NAD(+)</name>
        <dbReference type="ChEBI" id="CHEBI:57540"/>
    </ligand>
</feature>
<comment type="function">
    <text evidence="5">May play a key role in the regulation of the intracellular concentration of adenosylhomocysteine.</text>
</comment>
<feature type="binding site" evidence="5 6">
    <location>
        <position position="228"/>
    </location>
    <ligand>
        <name>substrate</name>
    </ligand>
</feature>
<dbReference type="GO" id="GO:0005829">
    <property type="term" value="C:cytosol"/>
    <property type="evidence" value="ECO:0007669"/>
    <property type="project" value="TreeGrafter"/>
</dbReference>
<feature type="binding site" evidence="5 7">
    <location>
        <position position="281"/>
    </location>
    <ligand>
        <name>NAD(+)</name>
        <dbReference type="ChEBI" id="CHEBI:57540"/>
    </ligand>
</feature>
<evidence type="ECO:0000313" key="11">
    <source>
        <dbReference type="EMBL" id="AWB20095.1"/>
    </source>
</evidence>
<dbReference type="SUPFAM" id="SSF51735">
    <property type="entry name" value="NAD(P)-binding Rossmann-fold domains"/>
    <property type="match status" value="1"/>
</dbReference>
<dbReference type="EMBL" id="CP028843">
    <property type="protein sequence ID" value="AWB20095.1"/>
    <property type="molecule type" value="Genomic_DNA"/>
</dbReference>
<dbReference type="Gene3D" id="3.40.50.720">
    <property type="entry name" value="NAD(P)-binding Rossmann-like Domain"/>
    <property type="match status" value="1"/>
</dbReference>
<dbReference type="SUPFAM" id="SSF52283">
    <property type="entry name" value="Formate/glycerate dehydrogenase catalytic domain-like"/>
    <property type="match status" value="1"/>
</dbReference>
<dbReference type="PIRSF" id="PIRSF001109">
    <property type="entry name" value="Ad_hcy_hydrolase"/>
    <property type="match status" value="1"/>
</dbReference>
<dbReference type="OrthoDB" id="9802717at2"/>
<dbReference type="NCBIfam" id="NF004005">
    <property type="entry name" value="PRK05476.2-3"/>
    <property type="match status" value="1"/>
</dbReference>
<accession>A0A2R4WEW9</accession>
<comment type="pathway">
    <text evidence="5 8">Amino-acid biosynthesis; L-homocysteine biosynthesis; L-homocysteine from S-adenosyl-L-homocysteine: step 1/1.</text>
</comment>
<reference evidence="11 12" key="1">
    <citation type="submission" date="2018-04" db="EMBL/GenBank/DDBJ databases">
        <title>Methylobacterium sp. PR1016A genome.</title>
        <authorList>
            <person name="Park W."/>
        </authorList>
    </citation>
    <scope>NUCLEOTIDE SEQUENCE [LARGE SCALE GENOMIC DNA]</scope>
    <source>
        <strain evidence="11 12">PR1016A</strain>
    </source>
</reference>
<feature type="binding site" evidence="5 7">
    <location>
        <begin position="337"/>
        <end position="339"/>
    </location>
    <ligand>
        <name>NAD(+)</name>
        <dbReference type="ChEBI" id="CHEBI:57540"/>
    </ligand>
</feature>
<evidence type="ECO:0000256" key="9">
    <source>
        <dbReference type="RuleBase" id="RU004166"/>
    </source>
</evidence>
<dbReference type="UniPathway" id="UPA00314">
    <property type="reaction ID" value="UER00076"/>
</dbReference>
<evidence type="ECO:0000313" key="12">
    <source>
        <dbReference type="Proteomes" id="UP000244755"/>
    </source>
</evidence>
<organism evidence="11 12">
    <name type="scientific">Methylobacterium currus</name>
    <dbReference type="NCBI Taxonomy" id="2051553"/>
    <lineage>
        <taxon>Bacteria</taxon>
        <taxon>Pseudomonadati</taxon>
        <taxon>Pseudomonadota</taxon>
        <taxon>Alphaproteobacteria</taxon>
        <taxon>Hyphomicrobiales</taxon>
        <taxon>Methylobacteriaceae</taxon>
        <taxon>Methylobacterium</taxon>
    </lineage>
</organism>
<dbReference type="InterPro" id="IPR000043">
    <property type="entry name" value="Adenosylhomocysteinase-like"/>
</dbReference>
<dbReference type="Proteomes" id="UP000244755">
    <property type="component" value="Chromosome 1"/>
</dbReference>
<dbReference type="GO" id="GO:0033353">
    <property type="term" value="P:S-adenosylmethionine cycle"/>
    <property type="evidence" value="ECO:0007669"/>
    <property type="project" value="TreeGrafter"/>
</dbReference>
<feature type="binding site" evidence="5">
    <location>
        <position position="316"/>
    </location>
    <ligand>
        <name>NAD(+)</name>
        <dbReference type="ChEBI" id="CHEBI:57540"/>
    </ligand>
</feature>
<dbReference type="InterPro" id="IPR015878">
    <property type="entry name" value="Ado_hCys_hydrolase_NAD-bd"/>
</dbReference>
<comment type="cofactor">
    <cofactor evidence="5 7 8">
        <name>NAD(+)</name>
        <dbReference type="ChEBI" id="CHEBI:57540"/>
    </cofactor>
    <text evidence="5 7 8">Binds 1 NAD(+) per subunit.</text>
</comment>
<dbReference type="InterPro" id="IPR042172">
    <property type="entry name" value="Adenosylhomocyst_ase-like_sf"/>
</dbReference>
<dbReference type="NCBIfam" id="TIGR00936">
    <property type="entry name" value="ahcY"/>
    <property type="match status" value="1"/>
</dbReference>
<dbReference type="Pfam" id="PF00670">
    <property type="entry name" value="AdoHcyase_NAD"/>
    <property type="match status" value="1"/>
</dbReference>
<dbReference type="AlphaFoldDB" id="A0A2R4WEW9"/>
<dbReference type="HAMAP" id="MF_00563">
    <property type="entry name" value="AdoHcyase"/>
    <property type="match status" value="1"/>
</dbReference>
<dbReference type="GO" id="GO:0006730">
    <property type="term" value="P:one-carbon metabolic process"/>
    <property type="evidence" value="ECO:0007669"/>
    <property type="project" value="UniProtKB-UniRule"/>
</dbReference>
<comment type="similarity">
    <text evidence="1 5 9">Belongs to the adenosylhomocysteinase family.</text>
</comment>
<dbReference type="FunFam" id="3.40.50.720:FF:000004">
    <property type="entry name" value="Adenosylhomocysteinase"/>
    <property type="match status" value="1"/>
</dbReference>
<dbReference type="CDD" id="cd00401">
    <property type="entry name" value="SAHH"/>
    <property type="match status" value="1"/>
</dbReference>
<feature type="binding site" evidence="5 6">
    <location>
        <position position="57"/>
    </location>
    <ligand>
        <name>substrate</name>
    </ligand>
</feature>
<proteinExistence type="inferred from homology"/>
<dbReference type="PROSITE" id="PS00739">
    <property type="entry name" value="ADOHCYASE_2"/>
    <property type="match status" value="1"/>
</dbReference>
<dbReference type="Gene3D" id="3.40.50.1480">
    <property type="entry name" value="Adenosylhomocysteinase-like"/>
    <property type="match status" value="1"/>
</dbReference>
<evidence type="ECO:0000256" key="3">
    <source>
        <dbReference type="ARBA" id="ARBA00022801"/>
    </source>
</evidence>
<evidence type="ECO:0000256" key="5">
    <source>
        <dbReference type="HAMAP-Rule" id="MF_00563"/>
    </source>
</evidence>
<comment type="catalytic activity">
    <reaction evidence="5 8">
        <text>S-adenosyl-L-homocysteine + H2O = L-homocysteine + adenosine</text>
        <dbReference type="Rhea" id="RHEA:21708"/>
        <dbReference type="ChEBI" id="CHEBI:15377"/>
        <dbReference type="ChEBI" id="CHEBI:16335"/>
        <dbReference type="ChEBI" id="CHEBI:57856"/>
        <dbReference type="ChEBI" id="CHEBI:58199"/>
        <dbReference type="EC" id="3.13.2.1"/>
    </reaction>
</comment>
<dbReference type="Pfam" id="PF05221">
    <property type="entry name" value="AdoHcyase"/>
    <property type="match status" value="1"/>
</dbReference>
<feature type="binding site" evidence="7">
    <location>
        <begin position="260"/>
        <end position="265"/>
    </location>
    <ligand>
        <name>NAD(+)</name>
        <dbReference type="ChEBI" id="CHEBI:57540"/>
    </ligand>
</feature>
<dbReference type="PROSITE" id="PS00738">
    <property type="entry name" value="ADOHCYASE_1"/>
    <property type="match status" value="1"/>
</dbReference>
<evidence type="ECO:0000259" key="10">
    <source>
        <dbReference type="SMART" id="SM00997"/>
    </source>
</evidence>
<sequence>MPSNTDYIVKDIALADFGRKEIAIAETEMPGLMAVRQEYAASQPLKGAKIAGSLHMTIQTAVLIETLKALGADIRWVSCNIYSTQDHAAAAIAAAGIPVFAIKGETLKDYWDYTAKLFEWHDGGMPNMILDDGGDATMFVHLGLRAEQGDTAFLDKPGSEEEEIFFALLKRMLAEKPKGWFAGLAESIKGVSEETTTGVHRLYLLAKEGKLLFPAINVNDAVTKSKFDNLYGCRESLVDGIRRGTDVMMAGKVAMVAGFGDVGKGSAASLRNAGCRVMVSEVDPICALQAAMEGYEVTTMEDAAPRADIFVTATGNKDVITLDHMRAMKDRAIVCNIGHFDNEIQVAGLKNLKWQNIKPQVDEIEFADGHRIILLSEGRLVNLGNAMGHPSFVMSASFTNQTLAQIELWTNPGKYEKKVYTLPKALDEKVAALHLEKIGVKLTKLREDQAAYIGVSQAGPFKPDHYRY</sequence>
<feature type="binding site" evidence="5 6">
    <location>
        <position position="224"/>
    </location>
    <ligand>
        <name>substrate</name>
    </ligand>
</feature>
<dbReference type="PANTHER" id="PTHR23420">
    <property type="entry name" value="ADENOSYLHOMOCYSTEINASE"/>
    <property type="match status" value="1"/>
</dbReference>
<keyword evidence="2 5" id="KW-0554">One-carbon metabolism</keyword>
<feature type="binding site" evidence="5 6">
    <location>
        <position position="194"/>
    </location>
    <ligand>
        <name>substrate</name>
    </ligand>
</feature>
<evidence type="ECO:0000256" key="2">
    <source>
        <dbReference type="ARBA" id="ARBA00022563"/>
    </source>
</evidence>
<keyword evidence="3 5" id="KW-0378">Hydrolase</keyword>
<keyword evidence="5" id="KW-0963">Cytoplasm</keyword>
<dbReference type="GO" id="GO:0071269">
    <property type="term" value="P:L-homocysteine biosynthetic process"/>
    <property type="evidence" value="ECO:0007669"/>
    <property type="project" value="UniProtKB-UniRule"/>
</dbReference>
<protein>
    <recommendedName>
        <fullName evidence="5">Adenosylhomocysteinase</fullName>
        <ecNumber evidence="5">3.13.2.1</ecNumber>
    </recommendedName>
    <alternativeName>
        <fullName evidence="5">S-adenosyl-L-homocysteine hydrolase</fullName>
        <shortName evidence="5">AdoHcyase</shortName>
    </alternativeName>
</protein>
<evidence type="ECO:0000256" key="8">
    <source>
        <dbReference type="RuleBase" id="RU000548"/>
    </source>
</evidence>
<keyword evidence="12" id="KW-1185">Reference proteome</keyword>
<feature type="domain" description="S-adenosyl-L-homocysteine hydrolase NAD binding" evidence="10">
    <location>
        <begin position="229"/>
        <end position="388"/>
    </location>
</feature>
<dbReference type="SMART" id="SM00996">
    <property type="entry name" value="AdoHcyase"/>
    <property type="match status" value="1"/>
</dbReference>
<dbReference type="EC" id="3.13.2.1" evidence="5"/>
<feature type="binding site" evidence="5">
    <location>
        <position position="229"/>
    </location>
    <ligand>
        <name>NAD(+)</name>
        <dbReference type="ChEBI" id="CHEBI:57540"/>
    </ligand>
</feature>
<dbReference type="InterPro" id="IPR036291">
    <property type="entry name" value="NAD(P)-bd_dom_sf"/>
</dbReference>
<feature type="binding site" evidence="5 6">
    <location>
        <position position="132"/>
    </location>
    <ligand>
        <name>substrate</name>
    </ligand>
</feature>
<dbReference type="RefSeq" id="WP_099952010.1">
    <property type="nucleotide sequence ID" value="NZ_CP028843.1"/>
</dbReference>
<feature type="binding site" evidence="5 7">
    <location>
        <position position="382"/>
    </location>
    <ligand>
        <name>NAD(+)</name>
        <dbReference type="ChEBI" id="CHEBI:57540"/>
    </ligand>
</feature>
<evidence type="ECO:0000256" key="6">
    <source>
        <dbReference type="PIRSR" id="PIRSR001109-1"/>
    </source>
</evidence>
<name>A0A2R4WEW9_9HYPH</name>
<feature type="binding site" evidence="5 7">
    <location>
        <begin position="195"/>
        <end position="197"/>
    </location>
    <ligand>
        <name>NAD(+)</name>
        <dbReference type="ChEBI" id="CHEBI:57540"/>
    </ligand>
</feature>
<dbReference type="GO" id="GO:0004013">
    <property type="term" value="F:adenosylhomocysteinase activity"/>
    <property type="evidence" value="ECO:0007669"/>
    <property type="project" value="UniProtKB-UniRule"/>
</dbReference>
<keyword evidence="4 5" id="KW-0520">NAD</keyword>
<gene>
    <name evidence="5" type="primary">ahcY</name>
    <name evidence="11" type="ORF">DA075_03395</name>
</gene>
<dbReference type="InterPro" id="IPR020082">
    <property type="entry name" value="S-Ado-L-homoCys_hydrolase_CS"/>
</dbReference>
<dbReference type="PANTHER" id="PTHR23420:SF0">
    <property type="entry name" value="ADENOSYLHOMOCYSTEINASE"/>
    <property type="match status" value="1"/>
</dbReference>
<comment type="subcellular location">
    <subcellularLocation>
        <location evidence="5">Cytoplasm</location>
    </subcellularLocation>
</comment>
<evidence type="ECO:0000256" key="4">
    <source>
        <dbReference type="ARBA" id="ARBA00023027"/>
    </source>
</evidence>
<feature type="binding site" evidence="5">
    <location>
        <begin position="258"/>
        <end position="263"/>
    </location>
    <ligand>
        <name>NAD(+)</name>
        <dbReference type="ChEBI" id="CHEBI:57540"/>
    </ligand>
</feature>